<dbReference type="VEuPathDB" id="MicrosporidiaDB:DI09_49p190"/>
<evidence type="ECO:0000313" key="8">
    <source>
        <dbReference type="Proteomes" id="UP000029725"/>
    </source>
</evidence>
<keyword evidence="4" id="KW-0833">Ubl conjugation pathway</keyword>
<evidence type="ECO:0000256" key="5">
    <source>
        <dbReference type="ARBA" id="ARBA00023306"/>
    </source>
</evidence>
<comment type="similarity">
    <text evidence="1">Belongs to the APC10 family.</text>
</comment>
<dbReference type="Gene3D" id="2.60.120.260">
    <property type="entry name" value="Galactose-binding domain-like"/>
    <property type="match status" value="1"/>
</dbReference>
<reference evidence="7 8" key="1">
    <citation type="submission" date="2014-04" db="EMBL/GenBank/DDBJ databases">
        <title>A new species of microsporidia sheds light on the evolution of extreme parasitism.</title>
        <authorList>
            <person name="Haag K.L."/>
            <person name="James T.Y."/>
            <person name="Larsson R."/>
            <person name="Schaer T.M."/>
            <person name="Refardt D."/>
            <person name="Pombert J.-F."/>
            <person name="Ebert D."/>
        </authorList>
    </citation>
    <scope>NUCLEOTIDE SEQUENCE [LARGE SCALE GENOMIC DNA]</scope>
    <source>
        <strain evidence="7 8">UGP3</strain>
        <tissue evidence="7">Spores</tissue>
    </source>
</reference>
<evidence type="ECO:0000256" key="3">
    <source>
        <dbReference type="ARBA" id="ARBA00022776"/>
    </source>
</evidence>
<keyword evidence="3" id="KW-0498">Mitosis</keyword>
<dbReference type="GO" id="GO:0070979">
    <property type="term" value="P:protein K11-linked ubiquitination"/>
    <property type="evidence" value="ECO:0007669"/>
    <property type="project" value="TreeGrafter"/>
</dbReference>
<comment type="caution">
    <text evidence="7">The sequence shown here is derived from an EMBL/GenBank/DDBJ whole genome shotgun (WGS) entry which is preliminary data.</text>
</comment>
<dbReference type="InterPro" id="IPR008979">
    <property type="entry name" value="Galactose-bd-like_sf"/>
</dbReference>
<dbReference type="GO" id="GO:0005680">
    <property type="term" value="C:anaphase-promoting complex"/>
    <property type="evidence" value="ECO:0007669"/>
    <property type="project" value="InterPro"/>
</dbReference>
<dbReference type="HOGENOM" id="CLU_039415_3_1_1"/>
<dbReference type="Pfam" id="PF03256">
    <property type="entry name" value="ANAPC10"/>
    <property type="match status" value="1"/>
</dbReference>
<dbReference type="GeneID" id="25260132"/>
<dbReference type="PROSITE" id="PS51284">
    <property type="entry name" value="DOC"/>
    <property type="match status" value="1"/>
</dbReference>
<keyword evidence="5" id="KW-0131">Cell cycle</keyword>
<evidence type="ECO:0000259" key="6">
    <source>
        <dbReference type="PROSITE" id="PS51284"/>
    </source>
</evidence>
<accession>A0A098VQB2</accession>
<organism evidence="7 8">
    <name type="scientific">Mitosporidium daphniae</name>
    <dbReference type="NCBI Taxonomy" id="1485682"/>
    <lineage>
        <taxon>Eukaryota</taxon>
        <taxon>Fungi</taxon>
        <taxon>Fungi incertae sedis</taxon>
        <taxon>Microsporidia</taxon>
        <taxon>Mitosporidium</taxon>
    </lineage>
</organism>
<dbReference type="EMBL" id="JMKJ01000443">
    <property type="protein sequence ID" value="KGG50989.1"/>
    <property type="molecule type" value="Genomic_DNA"/>
</dbReference>
<evidence type="ECO:0000313" key="7">
    <source>
        <dbReference type="EMBL" id="KGG50989.1"/>
    </source>
</evidence>
<dbReference type="PANTHER" id="PTHR12936:SF0">
    <property type="entry name" value="ANAPHASE-PROMOTING COMPLEX SUBUNIT 10"/>
    <property type="match status" value="1"/>
</dbReference>
<keyword evidence="2" id="KW-0132">Cell division</keyword>
<protein>
    <recommendedName>
        <fullName evidence="6">DOC domain-containing protein</fullName>
    </recommendedName>
</protein>
<gene>
    <name evidence="7" type="ORF">DI09_49p190</name>
</gene>
<proteinExistence type="inferred from homology"/>
<evidence type="ECO:0000256" key="4">
    <source>
        <dbReference type="ARBA" id="ARBA00022786"/>
    </source>
</evidence>
<dbReference type="OrthoDB" id="24948at2759"/>
<feature type="domain" description="DOC" evidence="6">
    <location>
        <begin position="1"/>
        <end position="172"/>
    </location>
</feature>
<dbReference type="InterPro" id="IPR004939">
    <property type="entry name" value="APC_su10/DOC_dom"/>
</dbReference>
<evidence type="ECO:0000256" key="1">
    <source>
        <dbReference type="ARBA" id="ARBA00006762"/>
    </source>
</evidence>
<dbReference type="PANTHER" id="PTHR12936">
    <property type="entry name" value="ANAPHASE-PROMOTING COMPLEX 10"/>
    <property type="match status" value="1"/>
</dbReference>
<dbReference type="Proteomes" id="UP000029725">
    <property type="component" value="Unassembled WGS sequence"/>
</dbReference>
<dbReference type="InterPro" id="IPR016901">
    <property type="entry name" value="APC10/Doc1"/>
</dbReference>
<dbReference type="GO" id="GO:0051301">
    <property type="term" value="P:cell division"/>
    <property type="evidence" value="ECO:0007669"/>
    <property type="project" value="UniProtKB-KW"/>
</dbReference>
<name>A0A098VQB2_9MICR</name>
<dbReference type="AlphaFoldDB" id="A0A098VQB2"/>
<keyword evidence="8" id="KW-1185">Reference proteome</keyword>
<dbReference type="SUPFAM" id="SSF49785">
    <property type="entry name" value="Galactose-binding domain-like"/>
    <property type="match status" value="1"/>
</dbReference>
<dbReference type="GO" id="GO:0031145">
    <property type="term" value="P:anaphase-promoting complex-dependent catabolic process"/>
    <property type="evidence" value="ECO:0007669"/>
    <property type="project" value="InterPro"/>
</dbReference>
<sequence length="172" mass="19752">MELPPQFIEIGPQCVWLSSSNKLGHEVAFLQDQSIDTFWQYFTIPFHIRSDGTLPHQITIILPELLAFFPAKRLEIYADMSADESYTPFELSIRAGLLRHEQQELHLIELDNPNGEMIIPLEDDSEGPIIAHVLSIQINSNYMEGKDSRIRRVRVIGLPVRYQSAVIFSLVY</sequence>
<dbReference type="SMART" id="SM01337">
    <property type="entry name" value="APC10"/>
    <property type="match status" value="1"/>
</dbReference>
<evidence type="ECO:0000256" key="2">
    <source>
        <dbReference type="ARBA" id="ARBA00022618"/>
    </source>
</evidence>
<dbReference type="RefSeq" id="XP_013237416.1">
    <property type="nucleotide sequence ID" value="XM_013381962.1"/>
</dbReference>